<keyword evidence="14" id="KW-0255">Endonuclease</keyword>
<dbReference type="PROSITE" id="PS01155">
    <property type="entry name" value="ENDONUCLEASE_III_2"/>
    <property type="match status" value="1"/>
</dbReference>
<dbReference type="Pfam" id="PF00730">
    <property type="entry name" value="HhH-GPD"/>
    <property type="match status" value="1"/>
</dbReference>
<dbReference type="InterPro" id="IPR011257">
    <property type="entry name" value="DNA_glycosylase"/>
</dbReference>
<dbReference type="SMART" id="SM00478">
    <property type="entry name" value="ENDO3c"/>
    <property type="match status" value="1"/>
</dbReference>
<dbReference type="SMART" id="SM00525">
    <property type="entry name" value="FES"/>
    <property type="match status" value="1"/>
</dbReference>
<dbReference type="GO" id="GO:0003677">
    <property type="term" value="F:DNA binding"/>
    <property type="evidence" value="ECO:0007669"/>
    <property type="project" value="UniProtKB-UniRule"/>
</dbReference>
<dbReference type="GO" id="GO:0003906">
    <property type="term" value="F:DNA-(apurinic or apyrimidinic site) endonuclease activity"/>
    <property type="evidence" value="ECO:0000318"/>
    <property type="project" value="GO_Central"/>
</dbReference>
<feature type="binding site" evidence="12">
    <location>
        <position position="193"/>
    </location>
    <ligand>
        <name>[4Fe-4S] cluster</name>
        <dbReference type="ChEBI" id="CHEBI:49883"/>
    </ligand>
</feature>
<feature type="binding site" evidence="12">
    <location>
        <position position="203"/>
    </location>
    <ligand>
        <name>[4Fe-4S] cluster</name>
        <dbReference type="ChEBI" id="CHEBI:49883"/>
    </ligand>
</feature>
<dbReference type="GO" id="GO:0006289">
    <property type="term" value="P:nucleotide-excision repair"/>
    <property type="evidence" value="ECO:0000318"/>
    <property type="project" value="GO_Central"/>
</dbReference>
<keyword evidence="3 12" id="KW-0479">Metal-binding</keyword>
<evidence type="ECO:0000256" key="1">
    <source>
        <dbReference type="ARBA" id="ARBA00008343"/>
    </source>
</evidence>
<dbReference type="HOGENOM" id="CLU_012862_3_4_0"/>
<evidence type="ECO:0000256" key="4">
    <source>
        <dbReference type="ARBA" id="ARBA00022763"/>
    </source>
</evidence>
<comment type="function">
    <text evidence="12">DNA repair enzyme that has both DNA N-glycosylase activity and AP-lyase activity. The DNA N-glycosylase activity releases various damaged pyrimidines from DNA by cleaving the N-glycosidic bond, leaving an AP (apurinic/apyrimidinic) site. The AP-lyase activity cleaves the phosphodiester bond 3' to the AP site by a beta-elimination, leaving a 3'-terminal unsaturated sugar and a product with a terminal 5'-phosphate.</text>
</comment>
<dbReference type="HAMAP" id="MF_00942">
    <property type="entry name" value="Nth"/>
    <property type="match status" value="1"/>
</dbReference>
<comment type="catalytic activity">
    <reaction evidence="12">
        <text>2'-deoxyribonucleotide-(2'-deoxyribose 5'-phosphate)-2'-deoxyribonucleotide-DNA = a 3'-end 2'-deoxyribonucleotide-(2,3-dehydro-2,3-deoxyribose 5'-phosphate)-DNA + a 5'-end 5'-phospho-2'-deoxyribonucleoside-DNA + H(+)</text>
        <dbReference type="Rhea" id="RHEA:66592"/>
        <dbReference type="Rhea" id="RHEA-COMP:13180"/>
        <dbReference type="Rhea" id="RHEA-COMP:16897"/>
        <dbReference type="Rhea" id="RHEA-COMP:17067"/>
        <dbReference type="ChEBI" id="CHEBI:15378"/>
        <dbReference type="ChEBI" id="CHEBI:136412"/>
        <dbReference type="ChEBI" id="CHEBI:157695"/>
        <dbReference type="ChEBI" id="CHEBI:167181"/>
        <dbReference type="EC" id="4.2.99.18"/>
    </reaction>
</comment>
<dbReference type="InterPro" id="IPR003651">
    <property type="entry name" value="Endonuclease3_FeS-loop_motif"/>
</dbReference>
<dbReference type="InterPro" id="IPR023170">
    <property type="entry name" value="HhH_base_excis_C"/>
</dbReference>
<dbReference type="FunCoup" id="O66636">
    <property type="interactions" value="322"/>
</dbReference>
<comment type="cofactor">
    <cofactor evidence="12">
        <name>[4Fe-4S] cluster</name>
        <dbReference type="ChEBI" id="CHEBI:49883"/>
    </cofactor>
    <text evidence="12">Binds 1 [4Fe-4S] cluster.</text>
</comment>
<keyword evidence="2 12" id="KW-0004">4Fe-4S</keyword>
<dbReference type="Proteomes" id="UP000000798">
    <property type="component" value="Chromosome"/>
</dbReference>
<evidence type="ECO:0000256" key="12">
    <source>
        <dbReference type="HAMAP-Rule" id="MF_00942"/>
    </source>
</evidence>
<keyword evidence="11 12" id="KW-0326">Glycosidase</keyword>
<dbReference type="GO" id="GO:0051539">
    <property type="term" value="F:4 iron, 4 sulfur cluster binding"/>
    <property type="evidence" value="ECO:0007669"/>
    <property type="project" value="UniProtKB-UniRule"/>
</dbReference>
<dbReference type="EC" id="4.2.99.18" evidence="12"/>
<dbReference type="OrthoDB" id="9800977at2"/>
<evidence type="ECO:0000256" key="5">
    <source>
        <dbReference type="ARBA" id="ARBA00022801"/>
    </source>
</evidence>
<dbReference type="InterPro" id="IPR003265">
    <property type="entry name" value="HhH-GPD_domain"/>
</dbReference>
<proteinExistence type="inferred from homology"/>
<dbReference type="PANTHER" id="PTHR43286">
    <property type="entry name" value="ENDONUCLEASE III-LIKE PROTEIN 1"/>
    <property type="match status" value="1"/>
</dbReference>
<dbReference type="SUPFAM" id="SSF48150">
    <property type="entry name" value="DNA-glycosylase"/>
    <property type="match status" value="1"/>
</dbReference>
<keyword evidence="7 12" id="KW-0411">Iron-sulfur</keyword>
<keyword evidence="14" id="KW-0540">Nuclease</keyword>
<dbReference type="FunFam" id="1.10.1670.10:FF:000001">
    <property type="entry name" value="Endonuclease III"/>
    <property type="match status" value="1"/>
</dbReference>
<evidence type="ECO:0000313" key="14">
    <source>
        <dbReference type="EMBL" id="AAC06594.1"/>
    </source>
</evidence>
<dbReference type="PIRSF" id="PIRSF001435">
    <property type="entry name" value="Nth"/>
    <property type="match status" value="1"/>
</dbReference>
<dbReference type="InterPro" id="IPR004036">
    <property type="entry name" value="Endonuclease-III-like_CS2"/>
</dbReference>
<dbReference type="EMBL" id="AE000657">
    <property type="protein sequence ID" value="AAC06594.1"/>
    <property type="molecule type" value="Genomic_DNA"/>
</dbReference>
<organism evidence="14 15">
    <name type="scientific">Aquifex aeolicus (strain VF5)</name>
    <dbReference type="NCBI Taxonomy" id="224324"/>
    <lineage>
        <taxon>Bacteria</taxon>
        <taxon>Pseudomonadati</taxon>
        <taxon>Aquificota</taxon>
        <taxon>Aquificia</taxon>
        <taxon>Aquificales</taxon>
        <taxon>Aquificaceae</taxon>
        <taxon>Aquifex</taxon>
    </lineage>
</organism>
<dbReference type="InterPro" id="IPR004035">
    <property type="entry name" value="Endouclease-III_FeS-bd_BS"/>
</dbReference>
<keyword evidence="5 12" id="KW-0378">Hydrolase</keyword>
<reference evidence="14 15" key="1">
    <citation type="journal article" date="1998" name="Nature">
        <title>The complete genome of the hyperthermophilic bacterium Aquifex aeolicus.</title>
        <authorList>
            <person name="Deckert G."/>
            <person name="Warren P.V."/>
            <person name="Gaasterland T."/>
            <person name="Young W.G."/>
            <person name="Lenox A.L."/>
            <person name="Graham D.E."/>
            <person name="Overbeek R."/>
            <person name="Snead M.A."/>
            <person name="Keller M."/>
            <person name="Aujay M."/>
            <person name="Huber R."/>
            <person name="Feldman R.A."/>
            <person name="Short J.M."/>
            <person name="Olson G.J."/>
            <person name="Swanson R.V."/>
        </authorList>
    </citation>
    <scope>NUCLEOTIDE SEQUENCE [LARGE SCALE GENOMIC DNA]</scope>
    <source>
        <strain evidence="14 15">VF5</strain>
    </source>
</reference>
<dbReference type="PANTHER" id="PTHR43286:SF1">
    <property type="entry name" value="ENDONUCLEASE III-LIKE PROTEIN 1"/>
    <property type="match status" value="1"/>
</dbReference>
<evidence type="ECO:0000256" key="9">
    <source>
        <dbReference type="ARBA" id="ARBA00023204"/>
    </source>
</evidence>
<feature type="domain" description="HhH-GPD" evidence="13">
    <location>
        <begin position="44"/>
        <end position="191"/>
    </location>
</feature>
<feature type="binding site" evidence="12">
    <location>
        <position position="209"/>
    </location>
    <ligand>
        <name>[4Fe-4S] cluster</name>
        <dbReference type="ChEBI" id="CHEBI:49883"/>
    </ligand>
</feature>
<evidence type="ECO:0000256" key="10">
    <source>
        <dbReference type="ARBA" id="ARBA00023239"/>
    </source>
</evidence>
<dbReference type="FunFam" id="1.10.340.30:FF:000001">
    <property type="entry name" value="Endonuclease III"/>
    <property type="match status" value="1"/>
</dbReference>
<keyword evidence="15" id="KW-1185">Reference proteome</keyword>
<dbReference type="AlphaFoldDB" id="O66636"/>
<dbReference type="GO" id="GO:0000703">
    <property type="term" value="F:oxidized pyrimidine nucleobase lesion DNA N-glycosylase activity"/>
    <property type="evidence" value="ECO:0000318"/>
    <property type="project" value="GO_Central"/>
</dbReference>
<protein>
    <recommendedName>
        <fullName evidence="12">Endonuclease III</fullName>
        <ecNumber evidence="12">4.2.99.18</ecNumber>
    </recommendedName>
    <alternativeName>
        <fullName evidence="12">DNA-(apurinic or apyrimidinic site) lyase</fullName>
    </alternativeName>
</protein>
<dbReference type="GO" id="GO:0006285">
    <property type="term" value="P:base-excision repair, AP site formation"/>
    <property type="evidence" value="ECO:0000318"/>
    <property type="project" value="GO_Central"/>
</dbReference>
<evidence type="ECO:0000259" key="13">
    <source>
        <dbReference type="SMART" id="SM00478"/>
    </source>
</evidence>
<sequence>MKREDVPKVLEILKREFPKWNAPVVHMIAQHDKDPFRVLVCALLSTRTKDELTWRVCKRFFEKVKSPEDLIKLSEKEIEELIYPVGFYRVKAKQLKEIGKILIEKYGGKVPDTLEELLKLPGVGRKVANLVLSKGFNKPAIVVDVHVHRIVNRWCLVKTKTPEETERKLMEIVPKELWSDINYLLVAFGQTICLPRKPKCEECPVEKYCGKCL</sequence>
<dbReference type="PIR" id="H70325">
    <property type="entry name" value="H70325"/>
</dbReference>
<keyword evidence="9 12" id="KW-0234">DNA repair</keyword>
<dbReference type="Gene3D" id="1.10.1670.10">
    <property type="entry name" value="Helix-hairpin-Helix base-excision DNA repair enzymes (C-terminal)"/>
    <property type="match status" value="1"/>
</dbReference>
<evidence type="ECO:0000256" key="7">
    <source>
        <dbReference type="ARBA" id="ARBA00023014"/>
    </source>
</evidence>
<keyword evidence="6 12" id="KW-0408">Iron</keyword>
<dbReference type="GO" id="GO:0046872">
    <property type="term" value="F:metal ion binding"/>
    <property type="evidence" value="ECO:0007669"/>
    <property type="project" value="UniProtKB-KW"/>
</dbReference>
<dbReference type="InParanoid" id="O66636"/>
<evidence type="ECO:0000256" key="8">
    <source>
        <dbReference type="ARBA" id="ARBA00023125"/>
    </source>
</evidence>
<evidence type="ECO:0000256" key="11">
    <source>
        <dbReference type="ARBA" id="ARBA00023295"/>
    </source>
</evidence>
<dbReference type="PROSITE" id="PS00764">
    <property type="entry name" value="ENDONUCLEASE_III_1"/>
    <property type="match status" value="1"/>
</dbReference>
<keyword evidence="4 12" id="KW-0227">DNA damage</keyword>
<evidence type="ECO:0000256" key="6">
    <source>
        <dbReference type="ARBA" id="ARBA00023004"/>
    </source>
</evidence>
<dbReference type="eggNOG" id="COG0177">
    <property type="taxonomic scope" value="Bacteria"/>
</dbReference>
<dbReference type="RefSeq" id="WP_010880134.1">
    <property type="nucleotide sequence ID" value="NC_000918.1"/>
</dbReference>
<dbReference type="Gene3D" id="1.10.340.30">
    <property type="entry name" value="Hypothetical protein, domain 2"/>
    <property type="match status" value="1"/>
</dbReference>
<evidence type="ECO:0000256" key="2">
    <source>
        <dbReference type="ARBA" id="ARBA00022485"/>
    </source>
</evidence>
<dbReference type="EnsemblBacteria" id="AAC06594">
    <property type="protein sequence ID" value="AAC06594"/>
    <property type="gene ID" value="aq_282"/>
</dbReference>
<evidence type="ECO:0000313" key="15">
    <source>
        <dbReference type="Proteomes" id="UP000000798"/>
    </source>
</evidence>
<dbReference type="GO" id="GO:0140078">
    <property type="term" value="F:class I DNA-(apurinic or apyrimidinic site) endonuclease activity"/>
    <property type="evidence" value="ECO:0007669"/>
    <property type="project" value="UniProtKB-EC"/>
</dbReference>
<dbReference type="PATRIC" id="fig|224324.8.peg.234"/>
<accession>O66636</accession>
<dbReference type="Pfam" id="PF00633">
    <property type="entry name" value="HHH"/>
    <property type="match status" value="1"/>
</dbReference>
<dbReference type="KEGG" id="aae:aq_282"/>
<name>O66636_AQUAE</name>
<keyword evidence="10 12" id="KW-0456">Lyase</keyword>
<comment type="similarity">
    <text evidence="1 12">Belongs to the Nth/MutY family.</text>
</comment>
<evidence type="ECO:0000256" key="3">
    <source>
        <dbReference type="ARBA" id="ARBA00022723"/>
    </source>
</evidence>
<feature type="binding site" evidence="12">
    <location>
        <position position="200"/>
    </location>
    <ligand>
        <name>[4Fe-4S] cluster</name>
        <dbReference type="ChEBI" id="CHEBI:49883"/>
    </ligand>
</feature>
<dbReference type="STRING" id="224324.aq_282"/>
<dbReference type="InterPro" id="IPR000445">
    <property type="entry name" value="HhH_motif"/>
</dbReference>
<dbReference type="Pfam" id="PF10576">
    <property type="entry name" value="EndIII_4Fe-2S"/>
    <property type="match status" value="1"/>
</dbReference>
<gene>
    <name evidence="14" type="primary">mutY1</name>
    <name evidence="12" type="synonym">nth</name>
    <name evidence="14" type="ordered locus">aq_282</name>
</gene>
<dbReference type="CDD" id="cd00056">
    <property type="entry name" value="ENDO3c"/>
    <property type="match status" value="1"/>
</dbReference>
<keyword evidence="8 12" id="KW-0238">DNA-binding</keyword>
<dbReference type="InterPro" id="IPR005759">
    <property type="entry name" value="Nth"/>
</dbReference>